<dbReference type="InterPro" id="IPR012947">
    <property type="entry name" value="tRNA_SAD"/>
</dbReference>
<dbReference type="Pfam" id="PF07973">
    <property type="entry name" value="tRNA_SAD"/>
    <property type="match status" value="1"/>
</dbReference>
<comment type="cofactor">
    <cofactor evidence="1">
        <name>Zn(2+)</name>
        <dbReference type="ChEBI" id="CHEBI:29105"/>
    </cofactor>
</comment>
<dbReference type="SUPFAM" id="SSF55186">
    <property type="entry name" value="ThrRS/AlaRS common domain"/>
    <property type="match status" value="1"/>
</dbReference>
<dbReference type="PANTHER" id="PTHR43462">
    <property type="entry name" value="ALANYL-TRNA EDITING PROTEIN"/>
    <property type="match status" value="1"/>
</dbReference>
<evidence type="ECO:0000256" key="1">
    <source>
        <dbReference type="ARBA" id="ARBA00001947"/>
    </source>
</evidence>
<dbReference type="SMART" id="SM00863">
    <property type="entry name" value="tRNA_SAD"/>
    <property type="match status" value="1"/>
</dbReference>
<dbReference type="PANTHER" id="PTHR43462:SF1">
    <property type="entry name" value="ALANYL-TRNA EDITING PROTEIN AARSD1"/>
    <property type="match status" value="1"/>
</dbReference>
<dbReference type="GO" id="GO:0004812">
    <property type="term" value="F:aminoacyl-tRNA ligase activity"/>
    <property type="evidence" value="ECO:0007669"/>
    <property type="project" value="InterPro"/>
</dbReference>
<feature type="non-terminal residue" evidence="5">
    <location>
        <position position="1"/>
    </location>
</feature>
<evidence type="ECO:0000256" key="2">
    <source>
        <dbReference type="ARBA" id="ARBA00022723"/>
    </source>
</evidence>
<organism evidence="5">
    <name type="scientific">marine metagenome</name>
    <dbReference type="NCBI Taxonomy" id="408172"/>
    <lineage>
        <taxon>unclassified sequences</taxon>
        <taxon>metagenomes</taxon>
        <taxon>ecological metagenomes</taxon>
    </lineage>
</organism>
<keyword evidence="3" id="KW-0862">Zinc</keyword>
<dbReference type="GO" id="GO:0043039">
    <property type="term" value="P:tRNA aminoacylation"/>
    <property type="evidence" value="ECO:0007669"/>
    <property type="project" value="InterPro"/>
</dbReference>
<reference evidence="5" key="1">
    <citation type="submission" date="2018-05" db="EMBL/GenBank/DDBJ databases">
        <authorList>
            <person name="Lanie J.A."/>
            <person name="Ng W.-L."/>
            <person name="Kazmierczak K.M."/>
            <person name="Andrzejewski T.M."/>
            <person name="Davidsen T.M."/>
            <person name="Wayne K.J."/>
            <person name="Tettelin H."/>
            <person name="Glass J.I."/>
            <person name="Rusch D."/>
            <person name="Podicherti R."/>
            <person name="Tsui H.-C.T."/>
            <person name="Winkler M.E."/>
        </authorList>
    </citation>
    <scope>NUCLEOTIDE SEQUENCE</scope>
</reference>
<evidence type="ECO:0000256" key="3">
    <source>
        <dbReference type="ARBA" id="ARBA00022833"/>
    </source>
</evidence>
<dbReference type="EMBL" id="UINC01001830">
    <property type="protein sequence ID" value="SUZ89665.1"/>
    <property type="molecule type" value="Genomic_DNA"/>
</dbReference>
<dbReference type="Gene3D" id="2.40.30.130">
    <property type="match status" value="1"/>
</dbReference>
<feature type="domain" description="Threonyl/alanyl tRNA synthetase SAD" evidence="4">
    <location>
        <begin position="193"/>
        <end position="236"/>
    </location>
</feature>
<dbReference type="InterPro" id="IPR009000">
    <property type="entry name" value="Transl_B-barrel_sf"/>
</dbReference>
<dbReference type="GO" id="GO:0005524">
    <property type="term" value="F:ATP binding"/>
    <property type="evidence" value="ECO:0007669"/>
    <property type="project" value="InterPro"/>
</dbReference>
<sequence length="242" mass="26669">VQEKLHMLRHPGINPPSFEAHVLGTSESSLFLSESHCYPRGGGQPGDTGQISHSDGRTSAFFEVLPGELINHPVEDPSVFDVGEPIVCSIDPDRRNAHALMHTSQHIFSALAEDIWGAETVGNQIGMEQSRVDLLFEDKAVFDPEVLVNAVNSVIDSAIPVNVHEWDRDTITNHKDMRHMKFMDRIPSSVTHLRVVEVEGVDLCPCAGTHVVNTGDIHPVSFNGVRNKGKGRLRVSYKLNSN</sequence>
<evidence type="ECO:0000259" key="4">
    <source>
        <dbReference type="SMART" id="SM00863"/>
    </source>
</evidence>
<accession>A0A381RD03</accession>
<dbReference type="GO" id="GO:0002161">
    <property type="term" value="F:aminoacyl-tRNA deacylase activity"/>
    <property type="evidence" value="ECO:0007669"/>
    <property type="project" value="UniProtKB-ARBA"/>
</dbReference>
<dbReference type="SUPFAM" id="SSF50447">
    <property type="entry name" value="Translation proteins"/>
    <property type="match status" value="1"/>
</dbReference>
<dbReference type="GO" id="GO:0046872">
    <property type="term" value="F:metal ion binding"/>
    <property type="evidence" value="ECO:0007669"/>
    <property type="project" value="UniProtKB-KW"/>
</dbReference>
<protein>
    <recommendedName>
        <fullName evidence="4">Threonyl/alanyl tRNA synthetase SAD domain-containing protein</fullName>
    </recommendedName>
</protein>
<evidence type="ECO:0000313" key="5">
    <source>
        <dbReference type="EMBL" id="SUZ89665.1"/>
    </source>
</evidence>
<proteinExistence type="predicted"/>
<dbReference type="AlphaFoldDB" id="A0A381RD03"/>
<gene>
    <name evidence="5" type="ORF">METZ01_LOCUS42519</name>
</gene>
<dbReference type="InterPro" id="IPR018163">
    <property type="entry name" value="Thr/Ala-tRNA-synth_IIc_edit"/>
</dbReference>
<keyword evidence="2" id="KW-0479">Metal-binding</keyword>
<dbReference type="InterPro" id="IPR051335">
    <property type="entry name" value="Alanyl-tRNA_Editing_Enzymes"/>
</dbReference>
<name>A0A381RD03_9ZZZZ</name>
<dbReference type="Gene3D" id="3.30.980.10">
    <property type="entry name" value="Threonyl-trna Synthetase, Chain A, domain 2"/>
    <property type="match status" value="1"/>
</dbReference>